<keyword evidence="1" id="KW-0812">Transmembrane</keyword>
<dbReference type="PANTHER" id="PTHR34473:SF2">
    <property type="entry name" value="UPF0699 TRANSMEMBRANE PROTEIN YDBT"/>
    <property type="match status" value="1"/>
</dbReference>
<reference evidence="3 5" key="1">
    <citation type="submission" date="2016-10" db="EMBL/GenBank/DDBJ databases">
        <title>Draft genome sequences of four alkaliphilic bacteria belonging to the Anaerobacillus genus.</title>
        <authorList>
            <person name="Bassil N.M."/>
            <person name="Lloyd J.R."/>
        </authorList>
    </citation>
    <scope>NUCLEOTIDE SEQUENCE [LARGE SCALE GENOMIC DNA]</scope>
    <source>
        <strain evidence="3 5">NB2006</strain>
    </source>
</reference>
<protein>
    <submittedName>
        <fullName evidence="4">PH domain-containing protein</fullName>
    </submittedName>
</protein>
<feature type="transmembrane region" description="Helical" evidence="1">
    <location>
        <begin position="21"/>
        <end position="41"/>
    </location>
</feature>
<dbReference type="EMBL" id="LQXD01000202">
    <property type="protein sequence ID" value="OIJ04204.1"/>
    <property type="molecule type" value="Genomic_DNA"/>
</dbReference>
<evidence type="ECO:0000259" key="2">
    <source>
        <dbReference type="Pfam" id="PF03703"/>
    </source>
</evidence>
<proteinExistence type="predicted"/>
<dbReference type="RefSeq" id="WP_071319339.1">
    <property type="nucleotide sequence ID" value="NZ_CP063356.2"/>
</dbReference>
<evidence type="ECO:0000313" key="4">
    <source>
        <dbReference type="EMBL" id="QOY35796.1"/>
    </source>
</evidence>
<keyword evidence="5" id="KW-1185">Reference proteome</keyword>
<keyword evidence="1" id="KW-1133">Transmembrane helix</keyword>
<dbReference type="EMBL" id="CP063356">
    <property type="protein sequence ID" value="QOY35796.1"/>
    <property type="molecule type" value="Genomic_DNA"/>
</dbReference>
<organism evidence="3 5">
    <name type="scientific">Anaerobacillus isosaccharinicus</name>
    <dbReference type="NCBI Taxonomy" id="1532552"/>
    <lineage>
        <taxon>Bacteria</taxon>
        <taxon>Bacillati</taxon>
        <taxon>Bacillota</taxon>
        <taxon>Bacilli</taxon>
        <taxon>Bacillales</taxon>
        <taxon>Bacillaceae</taxon>
        <taxon>Anaerobacillus</taxon>
    </lineage>
</organism>
<dbReference type="Proteomes" id="UP000180175">
    <property type="component" value="Chromosome"/>
</dbReference>
<evidence type="ECO:0000313" key="3">
    <source>
        <dbReference type="EMBL" id="OIJ04204.1"/>
    </source>
</evidence>
<keyword evidence="1" id="KW-0472">Membrane</keyword>
<dbReference type="AlphaFoldDB" id="A0A1S2KVP5"/>
<evidence type="ECO:0000313" key="5">
    <source>
        <dbReference type="Proteomes" id="UP000180175"/>
    </source>
</evidence>
<dbReference type="InterPro" id="IPR005182">
    <property type="entry name" value="YdbS-like_PH"/>
</dbReference>
<reference evidence="4" key="4">
    <citation type="submission" date="2020-10" db="EMBL/GenBank/DDBJ databases">
        <authorList>
            <person name="Bassil N.M."/>
            <person name="Lloyd J.R."/>
        </authorList>
    </citation>
    <scope>NUCLEOTIDE SEQUENCE</scope>
    <source>
        <strain evidence="4">NB2006</strain>
    </source>
</reference>
<dbReference type="OrthoDB" id="1750577at2"/>
<sequence length="159" mass="18592">MRPIPSQKISKSALKVWRITGLFETLLFAIFPVGYLFLIHFFQFPKWIVWLLILIIFFIGIIKVMIIPTIRWRRWRYEVYESEVDLQYGMIVIRRVLIPMIRVQHVDTRQGPLLRRYGLATVTITTAATVHQIPALSEGRAAILRDQISKLATEADKDV</sequence>
<reference evidence="4 5" key="2">
    <citation type="journal article" date="2017" name="Genome Announc.">
        <title>Draft Genome Sequences of Four Alkaliphilic Bacteria Belonging to the Anaerobacillus Genus.</title>
        <authorList>
            <person name="Bassil N.M."/>
            <person name="Lloyd J.R."/>
        </authorList>
    </citation>
    <scope>NUCLEOTIDE SEQUENCE [LARGE SCALE GENOMIC DNA]</scope>
    <source>
        <strain evidence="4 5">NB2006</strain>
    </source>
</reference>
<dbReference type="Pfam" id="PF03703">
    <property type="entry name" value="bPH_2"/>
    <property type="match status" value="1"/>
</dbReference>
<reference evidence="4 5" key="3">
    <citation type="journal article" date="2019" name="Int. J. Syst. Evol. Microbiol.">
        <title>Anaerobacillus isosaccharinicus sp. nov., an alkaliphilic bacterium which degrades isosaccharinic acid.</title>
        <authorList>
            <person name="Bassil N.M."/>
            <person name="Lloyd J.R."/>
        </authorList>
    </citation>
    <scope>NUCLEOTIDE SEQUENCE [LARGE SCALE GENOMIC DNA]</scope>
    <source>
        <strain evidence="4 5">NB2006</strain>
    </source>
</reference>
<dbReference type="KEGG" id="aia:AWH56_024590"/>
<accession>A0A1S2KVP5</accession>
<evidence type="ECO:0000256" key="1">
    <source>
        <dbReference type="SAM" id="Phobius"/>
    </source>
</evidence>
<name>A0A1S2KVP5_9BACI</name>
<feature type="domain" description="YdbS-like PH" evidence="2">
    <location>
        <begin position="72"/>
        <end position="148"/>
    </location>
</feature>
<gene>
    <name evidence="4" type="ORF">AWH56_024590</name>
    <name evidence="3" type="ORF">AWH56_23430</name>
</gene>
<feature type="transmembrane region" description="Helical" evidence="1">
    <location>
        <begin position="47"/>
        <end position="66"/>
    </location>
</feature>
<dbReference type="PANTHER" id="PTHR34473">
    <property type="entry name" value="UPF0699 TRANSMEMBRANE PROTEIN YDBS"/>
    <property type="match status" value="1"/>
</dbReference>